<evidence type="ECO:0000256" key="4">
    <source>
        <dbReference type="ARBA" id="ARBA00022679"/>
    </source>
</evidence>
<name>A0A2V1IP14_9BACT</name>
<dbReference type="AlphaFoldDB" id="A0A2V1IP14"/>
<keyword evidence="12" id="KW-1003">Cell membrane</keyword>
<comment type="similarity">
    <text evidence="10 12">Belongs to the ApbE family.</text>
</comment>
<keyword evidence="4 10" id="KW-0808">Transferase</keyword>
<dbReference type="PANTHER" id="PTHR30040:SF2">
    <property type="entry name" value="FAD:PROTEIN FMN TRANSFERASE"/>
    <property type="match status" value="1"/>
</dbReference>
<gene>
    <name evidence="13" type="ORF">C5O23_08410</name>
</gene>
<feature type="binding site" evidence="11">
    <location>
        <position position="287"/>
    </location>
    <ligand>
        <name>Mg(2+)</name>
        <dbReference type="ChEBI" id="CHEBI:18420"/>
    </ligand>
</feature>
<comment type="cofactor">
    <cofactor evidence="11">
        <name>Mg(2+)</name>
        <dbReference type="ChEBI" id="CHEBI:18420"/>
    </cofactor>
    <cofactor evidence="11">
        <name>Mn(2+)</name>
        <dbReference type="ChEBI" id="CHEBI:29035"/>
    </cofactor>
    <text evidence="11">Magnesium. Can also use manganese.</text>
</comment>
<comment type="catalytic activity">
    <reaction evidence="9 10 12">
        <text>L-threonyl-[protein] + FAD = FMN-L-threonyl-[protein] + AMP + H(+)</text>
        <dbReference type="Rhea" id="RHEA:36847"/>
        <dbReference type="Rhea" id="RHEA-COMP:11060"/>
        <dbReference type="Rhea" id="RHEA-COMP:11061"/>
        <dbReference type="ChEBI" id="CHEBI:15378"/>
        <dbReference type="ChEBI" id="CHEBI:30013"/>
        <dbReference type="ChEBI" id="CHEBI:57692"/>
        <dbReference type="ChEBI" id="CHEBI:74257"/>
        <dbReference type="ChEBI" id="CHEBI:456215"/>
        <dbReference type="EC" id="2.7.1.180"/>
    </reaction>
</comment>
<evidence type="ECO:0000256" key="7">
    <source>
        <dbReference type="ARBA" id="ARBA00022842"/>
    </source>
</evidence>
<keyword evidence="12" id="KW-0997">Cell inner membrane</keyword>
<evidence type="ECO:0000313" key="14">
    <source>
        <dbReference type="Proteomes" id="UP000244905"/>
    </source>
</evidence>
<keyword evidence="6 10" id="KW-0274">FAD</keyword>
<comment type="subcellular location">
    <subcellularLocation>
        <location evidence="12">Cell inner membrane</location>
        <topology evidence="12">Lipid-anchor</topology>
        <orientation evidence="12">Periplasmic side</orientation>
    </subcellularLocation>
</comment>
<dbReference type="GO" id="GO:0005886">
    <property type="term" value="C:plasma membrane"/>
    <property type="evidence" value="ECO:0007669"/>
    <property type="project" value="UniProtKB-SubCell"/>
</dbReference>
<evidence type="ECO:0000256" key="5">
    <source>
        <dbReference type="ARBA" id="ARBA00022723"/>
    </source>
</evidence>
<dbReference type="InterPro" id="IPR003374">
    <property type="entry name" value="ApbE-like_sf"/>
</dbReference>
<dbReference type="GeneID" id="82526367"/>
<accession>A0A2V1IP14</accession>
<dbReference type="EC" id="2.7.1.180" evidence="1 10"/>
<proteinExistence type="inferred from homology"/>
<dbReference type="GO" id="GO:0016740">
    <property type="term" value="F:transferase activity"/>
    <property type="evidence" value="ECO:0007669"/>
    <property type="project" value="UniProtKB-UniRule"/>
</dbReference>
<dbReference type="PROSITE" id="PS51257">
    <property type="entry name" value="PROKAR_LIPOPROTEIN"/>
    <property type="match status" value="1"/>
</dbReference>
<evidence type="ECO:0000256" key="10">
    <source>
        <dbReference type="PIRNR" id="PIRNR006268"/>
    </source>
</evidence>
<evidence type="ECO:0000256" key="9">
    <source>
        <dbReference type="ARBA" id="ARBA00048540"/>
    </source>
</evidence>
<keyword evidence="14" id="KW-1185">Reference proteome</keyword>
<dbReference type="InterPro" id="IPR024932">
    <property type="entry name" value="ApbE"/>
</dbReference>
<comment type="caution">
    <text evidence="13">The sequence shown here is derived from an EMBL/GenBank/DDBJ whole genome shotgun (WGS) entry which is preliminary data.</text>
</comment>
<sequence length="337" mass="36072">MKTISRYCAVILPIVSVILSLASCQGGKSYRTLQGGVWNTTYNISYCADRDLQDSVIAVMRRVELSLSPFCDSSLISRINRGEDLTADSMLRRIFLASVRVNAESSGAFDPTVAPLVNLWGFGYRKTGIEPSQQAIDSIMPLVGIAACAIDSAGHIRKKSPQTEFNFSAITKGYGCDLVGEMLRRNGCTDYMVEIGGEIALAGKNPRGDKWHIMVDAPVENDSAVVHERMTVISLSDAGIATSGNYRNFKTTSAGRIWHTISPVSGSPAHTDLLSATVIAPNAMLADAYATSCMAMNSREALAMLERLDGVEGLLVTLNPADSSFVASVTSGFPAGK</sequence>
<keyword evidence="12" id="KW-0472">Membrane</keyword>
<reference evidence="14" key="1">
    <citation type="submission" date="2018-02" db="EMBL/GenBank/DDBJ databases">
        <authorList>
            <person name="Clavel T."/>
            <person name="Strowig T."/>
        </authorList>
    </citation>
    <scope>NUCLEOTIDE SEQUENCE [LARGE SCALE GENOMIC DNA]</scope>
    <source>
        <strain evidence="14">DSM 103720</strain>
    </source>
</reference>
<comment type="function">
    <text evidence="12">Flavin transferase that catalyzes the transfer of the FMN moiety of FAD and its covalent binding to the hydroxyl group of a threonine residue in a target flavoprotein.</text>
</comment>
<dbReference type="Pfam" id="PF02424">
    <property type="entry name" value="ApbE"/>
    <property type="match status" value="1"/>
</dbReference>
<dbReference type="EMBL" id="PUEC01000017">
    <property type="protein sequence ID" value="PWB01953.1"/>
    <property type="molecule type" value="Genomic_DNA"/>
</dbReference>
<organism evidence="13 14">
    <name type="scientific">Duncaniella muris</name>
    <dbReference type="NCBI Taxonomy" id="2094150"/>
    <lineage>
        <taxon>Bacteria</taxon>
        <taxon>Pseudomonadati</taxon>
        <taxon>Bacteroidota</taxon>
        <taxon>Bacteroidia</taxon>
        <taxon>Bacteroidales</taxon>
        <taxon>Muribaculaceae</taxon>
        <taxon>Duncaniella</taxon>
    </lineage>
</organism>
<evidence type="ECO:0000256" key="12">
    <source>
        <dbReference type="RuleBase" id="RU363002"/>
    </source>
</evidence>
<evidence type="ECO:0000256" key="6">
    <source>
        <dbReference type="ARBA" id="ARBA00022827"/>
    </source>
</evidence>
<keyword evidence="3 10" id="KW-0285">Flavoprotein</keyword>
<dbReference type="PANTHER" id="PTHR30040">
    <property type="entry name" value="THIAMINE BIOSYNTHESIS LIPOPROTEIN APBE"/>
    <property type="match status" value="1"/>
</dbReference>
<keyword evidence="7 10" id="KW-0460">Magnesium</keyword>
<dbReference type="SUPFAM" id="SSF143631">
    <property type="entry name" value="ApbE-like"/>
    <property type="match status" value="1"/>
</dbReference>
<evidence type="ECO:0000256" key="3">
    <source>
        <dbReference type="ARBA" id="ARBA00022630"/>
    </source>
</evidence>
<protein>
    <recommendedName>
        <fullName evidence="2 10">FAD:protein FMN transferase</fullName>
        <ecNumber evidence="1 10">2.7.1.180</ecNumber>
    </recommendedName>
    <alternativeName>
        <fullName evidence="8 10">Flavin transferase</fullName>
    </alternativeName>
</protein>
<evidence type="ECO:0000256" key="1">
    <source>
        <dbReference type="ARBA" id="ARBA00011955"/>
    </source>
</evidence>
<dbReference type="PIRSF" id="PIRSF006268">
    <property type="entry name" value="ApbE"/>
    <property type="match status" value="1"/>
</dbReference>
<evidence type="ECO:0000313" key="13">
    <source>
        <dbReference type="EMBL" id="PWB01953.1"/>
    </source>
</evidence>
<evidence type="ECO:0000256" key="11">
    <source>
        <dbReference type="PIRSR" id="PIRSR006268-2"/>
    </source>
</evidence>
<keyword evidence="5 10" id="KW-0479">Metal-binding</keyword>
<evidence type="ECO:0000256" key="8">
    <source>
        <dbReference type="ARBA" id="ARBA00031306"/>
    </source>
</evidence>
<dbReference type="Proteomes" id="UP000244905">
    <property type="component" value="Unassembled WGS sequence"/>
</dbReference>
<dbReference type="RefSeq" id="WP_107032504.1">
    <property type="nucleotide sequence ID" value="NZ_PUEC01000017.1"/>
</dbReference>
<evidence type="ECO:0000256" key="2">
    <source>
        <dbReference type="ARBA" id="ARBA00016337"/>
    </source>
</evidence>
<dbReference type="GO" id="GO:0046872">
    <property type="term" value="F:metal ion binding"/>
    <property type="evidence" value="ECO:0007669"/>
    <property type="project" value="UniProtKB-UniRule"/>
</dbReference>
<feature type="binding site" evidence="11">
    <location>
        <position position="291"/>
    </location>
    <ligand>
        <name>Mg(2+)</name>
        <dbReference type="ChEBI" id="CHEBI:18420"/>
    </ligand>
</feature>
<feature type="binding site" evidence="11">
    <location>
        <position position="169"/>
    </location>
    <ligand>
        <name>Mg(2+)</name>
        <dbReference type="ChEBI" id="CHEBI:18420"/>
    </ligand>
</feature>
<keyword evidence="12" id="KW-0449">Lipoprotein</keyword>
<dbReference type="Gene3D" id="3.10.520.10">
    <property type="entry name" value="ApbE-like domains"/>
    <property type="match status" value="1"/>
</dbReference>